<dbReference type="EMBL" id="ABWP01000010">
    <property type="protein sequence ID" value="EEA86076.1"/>
    <property type="molecule type" value="Genomic_DNA"/>
</dbReference>
<dbReference type="Pfam" id="PF07501">
    <property type="entry name" value="G5"/>
    <property type="match status" value="1"/>
</dbReference>
<dbReference type="HOGENOM" id="CLU_011572_2_1_9"/>
<evidence type="ECO:0000259" key="4">
    <source>
        <dbReference type="PROSITE" id="PS51109"/>
    </source>
</evidence>
<dbReference type="InterPro" id="IPR007391">
    <property type="entry name" value="Vancomycin_resist_VanW"/>
</dbReference>
<dbReference type="SMART" id="SM01208">
    <property type="entry name" value="G5"/>
    <property type="match status" value="1"/>
</dbReference>
<dbReference type="STRING" id="500633.CLOHIR_00218"/>
<name>B6FWG9_PEPHT</name>
<feature type="compositionally biased region" description="Basic and acidic residues" evidence="3">
    <location>
        <begin position="480"/>
        <end position="495"/>
    </location>
</feature>
<evidence type="ECO:0000313" key="6">
    <source>
        <dbReference type="Proteomes" id="UP000003178"/>
    </source>
</evidence>
<feature type="compositionally biased region" description="Low complexity" evidence="3">
    <location>
        <begin position="465"/>
        <end position="479"/>
    </location>
</feature>
<dbReference type="Proteomes" id="UP000003178">
    <property type="component" value="Unassembled WGS sequence"/>
</dbReference>
<dbReference type="RefSeq" id="WP_006439137.1">
    <property type="nucleotide sequence ID" value="NZ_DS995355.1"/>
</dbReference>
<keyword evidence="2" id="KW-0175">Coiled coil</keyword>
<sequence length="495" mass="54330">MSKKIKVALIALLVVVLGAVGFMFSKVKSNKIAENVIVNGINIGGMTKEEAKNKIKVFDTNEFTLKSEERSWKLNLDELNFEYDIDKTVENAYDVDRKGNIFSNMFDMAKSMLGHETNVRVAIKYDEDKAKEQLDKIRKEVDREKENAKINTDNDKITIVPEKNGVVLNEAETNKAIEKRLSANKFKAEAVVKLDEPKIKKSDLEGMDKALGTSVTTFKNNYNRTENIKIATNASSGVILKPGQEYSFNAIVGKRNKANGYKSAPVIVQGEMQEDLGGGVCQVSSTLYNAALKSGMEIVNVKNHTIPSSYVGMGRDATVTDSGIDFIFKNPYKHNVYIQNYVTGGSIVCQVFGSKADEQNIEIQTKTISVSQATPQKVEKSDLPAGKEEVDKASRNGYVVETYRIYKDKDGKQIKKEKIATSSYPKQNGVIFVGTAPVEEKPEEPQNPGENNSGNNGGGETQKPDGNAGNSGNNAGGDAQKPEAAPKEVKENNKN</sequence>
<keyword evidence="6" id="KW-1185">Reference proteome</keyword>
<dbReference type="Gene3D" id="2.20.230.10">
    <property type="entry name" value="Resuscitation-promoting factor rpfb"/>
    <property type="match status" value="1"/>
</dbReference>
<dbReference type="InterPro" id="IPR052913">
    <property type="entry name" value="Glycopeptide_resist_protein"/>
</dbReference>
<dbReference type="PANTHER" id="PTHR35788:SF1">
    <property type="entry name" value="EXPORTED PROTEIN"/>
    <property type="match status" value="1"/>
</dbReference>
<protein>
    <submittedName>
        <fullName evidence="5">VanW-like protein</fullName>
    </submittedName>
</protein>
<dbReference type="AlphaFoldDB" id="B6FWG9"/>
<dbReference type="InterPro" id="IPR011098">
    <property type="entry name" value="G5_dom"/>
</dbReference>
<dbReference type="eggNOG" id="COG2720">
    <property type="taxonomic scope" value="Bacteria"/>
</dbReference>
<evidence type="ECO:0000256" key="2">
    <source>
        <dbReference type="SAM" id="Coils"/>
    </source>
</evidence>
<dbReference type="InterPro" id="IPR022029">
    <property type="entry name" value="YoaR-like_PG-bd"/>
</dbReference>
<comment type="caution">
    <text evidence="5">The sequence shown here is derived from an EMBL/GenBank/DDBJ whole genome shotgun (WGS) entry which is preliminary data.</text>
</comment>
<dbReference type="PROSITE" id="PS51109">
    <property type="entry name" value="G5"/>
    <property type="match status" value="1"/>
</dbReference>
<evidence type="ECO:0000256" key="1">
    <source>
        <dbReference type="ARBA" id="ARBA00022729"/>
    </source>
</evidence>
<keyword evidence="1" id="KW-0732">Signal</keyword>
<evidence type="ECO:0000256" key="3">
    <source>
        <dbReference type="SAM" id="MobiDB-lite"/>
    </source>
</evidence>
<feature type="coiled-coil region" evidence="2">
    <location>
        <begin position="127"/>
        <end position="154"/>
    </location>
</feature>
<reference evidence="5 6" key="2">
    <citation type="submission" date="2008-10" db="EMBL/GenBank/DDBJ databases">
        <title>Draft genome sequence of Clostridium hiranonis (DSM 13275).</title>
        <authorList>
            <person name="Sudarsanam P."/>
            <person name="Ley R."/>
            <person name="Guruge J."/>
            <person name="Turnbaugh P.J."/>
            <person name="Mahowald M."/>
            <person name="Liep D."/>
            <person name="Gordon J."/>
        </authorList>
    </citation>
    <scope>NUCLEOTIDE SEQUENCE [LARGE SCALE GENOMIC DNA]</scope>
    <source>
        <strain evidence="5 6">DSM 13275</strain>
    </source>
</reference>
<reference evidence="5 6" key="1">
    <citation type="submission" date="2008-09" db="EMBL/GenBank/DDBJ databases">
        <authorList>
            <person name="Fulton L."/>
            <person name="Clifton S."/>
            <person name="Fulton B."/>
            <person name="Xu J."/>
            <person name="Minx P."/>
            <person name="Pepin K.H."/>
            <person name="Johnson M."/>
            <person name="Thiruvilangam P."/>
            <person name="Bhonagiri V."/>
            <person name="Nash W.E."/>
            <person name="Mardis E.R."/>
            <person name="Wilson R.K."/>
        </authorList>
    </citation>
    <scope>NUCLEOTIDE SEQUENCE [LARGE SCALE GENOMIC DNA]</scope>
    <source>
        <strain evidence="5 6">DSM 13275</strain>
    </source>
</reference>
<feature type="domain" description="G5" evidence="4">
    <location>
        <begin position="356"/>
        <end position="437"/>
    </location>
</feature>
<feature type="region of interest" description="Disordered" evidence="3">
    <location>
        <begin position="436"/>
        <end position="495"/>
    </location>
</feature>
<evidence type="ECO:0000313" key="5">
    <source>
        <dbReference type="EMBL" id="EEA86076.1"/>
    </source>
</evidence>
<dbReference type="PANTHER" id="PTHR35788">
    <property type="entry name" value="EXPORTED PROTEIN-RELATED"/>
    <property type="match status" value="1"/>
</dbReference>
<dbReference type="Pfam" id="PF04294">
    <property type="entry name" value="VanW"/>
    <property type="match status" value="1"/>
</dbReference>
<organism evidence="5 6">
    <name type="scientific">Peptacetobacter hiranonis (strain DSM 13275 / JCM 10541 / KCTC 15199 / TO-931)</name>
    <name type="common">Clostridium hiranonis</name>
    <dbReference type="NCBI Taxonomy" id="500633"/>
    <lineage>
        <taxon>Bacteria</taxon>
        <taxon>Bacillati</taxon>
        <taxon>Bacillota</taxon>
        <taxon>Clostridia</taxon>
        <taxon>Peptostreptococcales</taxon>
        <taxon>Peptostreptococcaceae</taxon>
        <taxon>Peptacetobacter</taxon>
    </lineage>
</organism>
<dbReference type="Pfam" id="PF12229">
    <property type="entry name" value="PG_binding_4"/>
    <property type="match status" value="1"/>
</dbReference>
<proteinExistence type="predicted"/>
<gene>
    <name evidence="5" type="ORF">CLOHIR_00218</name>
</gene>
<dbReference type="OrthoDB" id="9797191at2"/>
<accession>B6FWG9</accession>